<comment type="similarity">
    <text evidence="1">Belongs to the LCA5 family.</text>
</comment>
<feature type="compositionally biased region" description="Low complexity" evidence="6">
    <location>
        <begin position="40"/>
        <end position="50"/>
    </location>
</feature>
<organism evidence="8 9">
    <name type="scientific">Pogona vitticeps</name>
    <name type="common">central bearded dragon</name>
    <dbReference type="NCBI Taxonomy" id="103695"/>
    <lineage>
        <taxon>Eukaryota</taxon>
        <taxon>Metazoa</taxon>
        <taxon>Chordata</taxon>
        <taxon>Craniata</taxon>
        <taxon>Vertebrata</taxon>
        <taxon>Euteleostomi</taxon>
        <taxon>Lepidosauria</taxon>
        <taxon>Squamata</taxon>
        <taxon>Bifurcata</taxon>
        <taxon>Unidentata</taxon>
        <taxon>Episquamata</taxon>
        <taxon>Toxicofera</taxon>
        <taxon>Iguania</taxon>
        <taxon>Acrodonta</taxon>
        <taxon>Agamidae</taxon>
        <taxon>Amphibolurinae</taxon>
        <taxon>Pogona</taxon>
    </lineage>
</organism>
<dbReference type="Proteomes" id="UP001652642">
    <property type="component" value="Chromosome 3"/>
</dbReference>
<proteinExistence type="inferred from homology"/>
<evidence type="ECO:0000256" key="6">
    <source>
        <dbReference type="SAM" id="MobiDB-lite"/>
    </source>
</evidence>
<dbReference type="GO" id="GO:0042073">
    <property type="term" value="P:intraciliary transport"/>
    <property type="evidence" value="ECO:0007669"/>
    <property type="project" value="TreeGrafter"/>
</dbReference>
<reference evidence="9 10" key="1">
    <citation type="submission" date="2025-05" db="UniProtKB">
        <authorList>
            <consortium name="RefSeq"/>
        </authorList>
    </citation>
    <scope>IDENTIFICATION</scope>
</reference>
<evidence type="ECO:0000259" key="7">
    <source>
        <dbReference type="Pfam" id="PF15619"/>
    </source>
</evidence>
<feature type="region of interest" description="Disordered" evidence="6">
    <location>
        <begin position="100"/>
        <end position="153"/>
    </location>
</feature>
<evidence type="ECO:0000256" key="4">
    <source>
        <dbReference type="ARBA" id="ARBA00041402"/>
    </source>
</evidence>
<dbReference type="GO" id="GO:0005930">
    <property type="term" value="C:axoneme"/>
    <property type="evidence" value="ECO:0007669"/>
    <property type="project" value="TreeGrafter"/>
</dbReference>
<dbReference type="Pfam" id="PF15619">
    <property type="entry name" value="Lebercilin"/>
    <property type="match status" value="1"/>
</dbReference>
<sequence>MASDDYVLHFIVKEDNKCAKCAKNESPVDSVGRLSKDTQSNNSNKANNCSKCSSQCGSFHLDYSNNFHADDASRRASSSSSSYSEQNNCGSSQNYYYDDFHTDSSETSSRNRSSCRTPLEQLETKKDAPLKKKTENDHQAKGGKTLPKKKRQQKTYLSANSIINSQKSNSVACRLLSARLHKVKELKNEVSVLKRKLEASNMENQILKRLQYRHLKAISKYENAETNLPDLLAKQCNEVKTLRTHLRRSREQERNASRKLREVEAQLLKTKDTLQALQKLSEDKNLAERGELKHRLTTLTQRMEASDKRIQGLEKQLLLNNTSFSHQLAAEKKKTLEAQSITTGLQMEIKLLNQKIKEKERELGIRNIYANRMLKGQQEKADSKSPLKDINVSKLVQVDINLEAMTPQHQETNRSAVVITEELTTKDINEKSKLHDGHKEMGIKRKVHQSEKLPIQEISDKTCTELIREEICPSTEKYFRCENLERQKNRRERQGLDLLKEEFDKLRAEQSLQTINDIEKKENKLEEAITKTQENKEGKGSAEAREEVCDKLPKAIQRHRTPSKLKKQYVFTEAIENLHQGFPSTRRLSTLTTTCKSREVNTHQSGTAEFKAGDSDSAYEPSFCKITKARHKDTTSTCDENCIPTVSVEKKNTLMEELFGPNCLLKDNNPNLNLKEVGKEKDILQNEKTYDEISFMNDSLQCGDSKQVHMKAFHAVAFLENLK</sequence>
<accession>A0A6J0TFS7</accession>
<name>A0A6J0TFS7_9SAUR</name>
<keyword evidence="2 5" id="KW-0175">Coiled coil</keyword>
<evidence type="ECO:0000313" key="11">
    <source>
        <dbReference type="RefSeq" id="XP_072850245.1"/>
    </source>
</evidence>
<evidence type="ECO:0000313" key="10">
    <source>
        <dbReference type="RefSeq" id="XP_072850243.1"/>
    </source>
</evidence>
<evidence type="ECO:0000256" key="1">
    <source>
        <dbReference type="ARBA" id="ARBA00010229"/>
    </source>
</evidence>
<dbReference type="PANTHER" id="PTHR16650">
    <property type="entry name" value="C21ORF13-RELATED"/>
    <property type="match status" value="1"/>
</dbReference>
<evidence type="ECO:0000313" key="8">
    <source>
        <dbReference type="Proteomes" id="UP001652642"/>
    </source>
</evidence>
<feature type="compositionally biased region" description="Low complexity" evidence="6">
    <location>
        <begin position="105"/>
        <end position="117"/>
    </location>
</feature>
<dbReference type="PANTHER" id="PTHR16650:SF9">
    <property type="entry name" value="LEBERCILIN-LIKE PROTEIN"/>
    <property type="match status" value="1"/>
</dbReference>
<feature type="compositionally biased region" description="Basic and acidic residues" evidence="6">
    <location>
        <begin position="122"/>
        <end position="140"/>
    </location>
</feature>
<dbReference type="AlphaFoldDB" id="A0A6J0TFS7"/>
<feature type="domain" description="Lebercilin" evidence="7">
    <location>
        <begin position="172"/>
        <end position="363"/>
    </location>
</feature>
<evidence type="ECO:0000256" key="3">
    <source>
        <dbReference type="ARBA" id="ARBA00041189"/>
    </source>
</evidence>
<keyword evidence="8" id="KW-1185">Reference proteome</keyword>
<protein>
    <recommendedName>
        <fullName evidence="3">Lebercilin-like protein</fullName>
    </recommendedName>
    <alternativeName>
        <fullName evidence="4">Leber congenital amaurosis 5-like protein</fullName>
    </alternativeName>
</protein>
<evidence type="ECO:0000256" key="5">
    <source>
        <dbReference type="SAM" id="Coils"/>
    </source>
</evidence>
<dbReference type="InterPro" id="IPR028933">
    <property type="entry name" value="Lebercilin_dom"/>
</dbReference>
<dbReference type="CTD" id="150082"/>
<dbReference type="GeneID" id="110076840"/>
<feature type="region of interest" description="Disordered" evidence="6">
    <location>
        <begin position="26"/>
        <end position="50"/>
    </location>
</feature>
<feature type="coiled-coil region" evidence="5">
    <location>
        <begin position="481"/>
        <end position="535"/>
    </location>
</feature>
<dbReference type="InterPro" id="IPR026188">
    <property type="entry name" value="Lebercilin-like"/>
</dbReference>
<dbReference type="RefSeq" id="XP_020645019.2">
    <property type="nucleotide sequence ID" value="XM_020789360.2"/>
</dbReference>
<feature type="coiled-coil region" evidence="5">
    <location>
        <begin position="246"/>
        <end position="316"/>
    </location>
</feature>
<gene>
    <name evidence="9 10 11" type="primary">LCA5L</name>
</gene>
<evidence type="ECO:0000256" key="2">
    <source>
        <dbReference type="ARBA" id="ARBA00023054"/>
    </source>
</evidence>
<evidence type="ECO:0000313" key="9">
    <source>
        <dbReference type="RefSeq" id="XP_020645019.2"/>
    </source>
</evidence>
<dbReference type="RefSeq" id="XP_072850243.1">
    <property type="nucleotide sequence ID" value="XM_072994142.1"/>
</dbReference>
<dbReference type="RefSeq" id="XP_072850245.1">
    <property type="nucleotide sequence ID" value="XM_072994144.1"/>
</dbReference>